<evidence type="ECO:0000256" key="5">
    <source>
        <dbReference type="ARBA" id="ARBA00023136"/>
    </source>
</evidence>
<dbReference type="AlphaFoldDB" id="A0A0C3NZP4"/>
<dbReference type="GO" id="GO:0005886">
    <property type="term" value="C:plasma membrane"/>
    <property type="evidence" value="ECO:0007669"/>
    <property type="project" value="TreeGrafter"/>
</dbReference>
<evidence type="ECO:0000256" key="4">
    <source>
        <dbReference type="ARBA" id="ARBA00022989"/>
    </source>
</evidence>
<organism evidence="7 8">
    <name type="scientific">Phlebiopsis gigantea (strain 11061_1 CR5-6)</name>
    <name type="common">White-rot fungus</name>
    <name type="synonym">Peniophora gigantea</name>
    <dbReference type="NCBI Taxonomy" id="745531"/>
    <lineage>
        <taxon>Eukaryota</taxon>
        <taxon>Fungi</taxon>
        <taxon>Dikarya</taxon>
        <taxon>Basidiomycota</taxon>
        <taxon>Agaricomycotina</taxon>
        <taxon>Agaricomycetes</taxon>
        <taxon>Polyporales</taxon>
        <taxon>Phanerochaetaceae</taxon>
        <taxon>Phlebiopsis</taxon>
    </lineage>
</organism>
<protein>
    <submittedName>
        <fullName evidence="7">Uncharacterized protein</fullName>
    </submittedName>
</protein>
<dbReference type="InterPro" id="IPR005226">
    <property type="entry name" value="UPF0014_fam"/>
</dbReference>
<dbReference type="OrthoDB" id="432685at2759"/>
<evidence type="ECO:0000256" key="6">
    <source>
        <dbReference type="SAM" id="Phobius"/>
    </source>
</evidence>
<accession>A0A0C3NZP4</accession>
<dbReference type="Pfam" id="PF03649">
    <property type="entry name" value="UPF0014"/>
    <property type="match status" value="1"/>
</dbReference>
<comment type="similarity">
    <text evidence="2">Belongs to the UPF0014 family.</text>
</comment>
<evidence type="ECO:0000256" key="3">
    <source>
        <dbReference type="ARBA" id="ARBA00022692"/>
    </source>
</evidence>
<comment type="subcellular location">
    <subcellularLocation>
        <location evidence="1">Membrane</location>
        <topology evidence="1">Multi-pass membrane protein</topology>
    </subcellularLocation>
</comment>
<keyword evidence="4 6" id="KW-1133">Transmembrane helix</keyword>
<dbReference type="Proteomes" id="UP000053257">
    <property type="component" value="Unassembled WGS sequence"/>
</dbReference>
<keyword evidence="5 6" id="KW-0472">Membrane</keyword>
<feature type="transmembrane region" description="Helical" evidence="6">
    <location>
        <begin position="113"/>
        <end position="137"/>
    </location>
</feature>
<dbReference type="HOGENOM" id="CLU_076147_0_0_1"/>
<reference evidence="7 8" key="1">
    <citation type="journal article" date="2014" name="PLoS Genet.">
        <title>Analysis of the Phlebiopsis gigantea genome, transcriptome and secretome provides insight into its pioneer colonization strategies of wood.</title>
        <authorList>
            <person name="Hori C."/>
            <person name="Ishida T."/>
            <person name="Igarashi K."/>
            <person name="Samejima M."/>
            <person name="Suzuki H."/>
            <person name="Master E."/>
            <person name="Ferreira P."/>
            <person name="Ruiz-Duenas F.J."/>
            <person name="Held B."/>
            <person name="Canessa P."/>
            <person name="Larrondo L.F."/>
            <person name="Schmoll M."/>
            <person name="Druzhinina I.S."/>
            <person name="Kubicek C.P."/>
            <person name="Gaskell J.A."/>
            <person name="Kersten P."/>
            <person name="St John F."/>
            <person name="Glasner J."/>
            <person name="Sabat G."/>
            <person name="Splinter BonDurant S."/>
            <person name="Syed K."/>
            <person name="Yadav J."/>
            <person name="Mgbeahuruike A.C."/>
            <person name="Kovalchuk A."/>
            <person name="Asiegbu F.O."/>
            <person name="Lackner G."/>
            <person name="Hoffmeister D."/>
            <person name="Rencoret J."/>
            <person name="Gutierrez A."/>
            <person name="Sun H."/>
            <person name="Lindquist E."/>
            <person name="Barry K."/>
            <person name="Riley R."/>
            <person name="Grigoriev I.V."/>
            <person name="Henrissat B."/>
            <person name="Kues U."/>
            <person name="Berka R.M."/>
            <person name="Martinez A.T."/>
            <person name="Covert S.F."/>
            <person name="Blanchette R.A."/>
            <person name="Cullen D."/>
        </authorList>
    </citation>
    <scope>NUCLEOTIDE SEQUENCE [LARGE SCALE GENOMIC DNA]</scope>
    <source>
        <strain evidence="7 8">11061_1 CR5-6</strain>
    </source>
</reference>
<feature type="transmembrane region" description="Helical" evidence="6">
    <location>
        <begin position="12"/>
        <end position="30"/>
    </location>
</feature>
<feature type="transmembrane region" description="Helical" evidence="6">
    <location>
        <begin position="36"/>
        <end position="60"/>
    </location>
</feature>
<feature type="transmembrane region" description="Helical" evidence="6">
    <location>
        <begin position="180"/>
        <end position="200"/>
    </location>
</feature>
<keyword evidence="8" id="KW-1185">Reference proteome</keyword>
<feature type="transmembrane region" description="Helical" evidence="6">
    <location>
        <begin position="80"/>
        <end position="101"/>
    </location>
</feature>
<sequence>MDSTPSKPTSQLSLSNVGLAFGFIAFDAVLSKTLGLGIGALLVTSAVRCVVQLSLVALILQKVFDADNPWAVARRHTRMFTTVLLSNLGSTIPIAILGVRYAMSEEPFWRPTAFIPVVGILCGSIIANIVIAVDHVLRQLDENTDRIETYLAFGASRFEACRPLALAALRLALTPTISQMSVIGIIAIPGTMTGALLGGADVAQAARLQMVIMFLICGSSVLAALACTFACLSIVVDAEARVRLDKIDNRPHEVWRVRKRIVACVMDGICKAAGNGEEDESQAGPLLD</sequence>
<evidence type="ECO:0000256" key="1">
    <source>
        <dbReference type="ARBA" id="ARBA00004141"/>
    </source>
</evidence>
<dbReference type="EMBL" id="KN840450">
    <property type="protein sequence ID" value="KIP10919.1"/>
    <property type="molecule type" value="Genomic_DNA"/>
</dbReference>
<name>A0A0C3NZP4_PHLG1</name>
<dbReference type="PANTHER" id="PTHR30028">
    <property type="entry name" value="UPF0014 INNER MEMBRANE PROTEIN YBBM-RELATED"/>
    <property type="match status" value="1"/>
</dbReference>
<evidence type="ECO:0000313" key="8">
    <source>
        <dbReference type="Proteomes" id="UP000053257"/>
    </source>
</evidence>
<proteinExistence type="inferred from homology"/>
<gene>
    <name evidence="7" type="ORF">PHLGIDRAFT_22003</name>
</gene>
<keyword evidence="3 6" id="KW-0812">Transmembrane</keyword>
<evidence type="ECO:0000256" key="2">
    <source>
        <dbReference type="ARBA" id="ARBA00005268"/>
    </source>
</evidence>
<feature type="transmembrane region" description="Helical" evidence="6">
    <location>
        <begin position="212"/>
        <end position="236"/>
    </location>
</feature>
<dbReference type="PANTHER" id="PTHR30028:SF0">
    <property type="entry name" value="PROTEIN ALUMINUM SENSITIVE 3"/>
    <property type="match status" value="1"/>
</dbReference>
<evidence type="ECO:0000313" key="7">
    <source>
        <dbReference type="EMBL" id="KIP10919.1"/>
    </source>
</evidence>